<gene>
    <name evidence="2" type="ORF">GKE73_10920</name>
</gene>
<evidence type="ECO:0000313" key="3">
    <source>
        <dbReference type="Proteomes" id="UP000446658"/>
    </source>
</evidence>
<dbReference type="EMBL" id="WLYX01000001">
    <property type="protein sequence ID" value="MTD33428.1"/>
    <property type="molecule type" value="Genomic_DNA"/>
</dbReference>
<dbReference type="AlphaFoldDB" id="A0A844GDY1"/>
<dbReference type="Proteomes" id="UP000446658">
    <property type="component" value="Unassembled WGS sequence"/>
</dbReference>
<comment type="caution">
    <text evidence="2">The sequence shown here is derived from an EMBL/GenBank/DDBJ whole genome shotgun (WGS) entry which is preliminary data.</text>
</comment>
<reference evidence="2 3" key="1">
    <citation type="submission" date="2019-11" db="EMBL/GenBank/DDBJ databases">
        <title>Draft genome sequence of Paludibacterium sp. dN18-1.</title>
        <authorList>
            <person name="Im W.-T."/>
        </authorList>
    </citation>
    <scope>NUCLEOTIDE SEQUENCE [LARGE SCALE GENOMIC DNA]</scope>
    <source>
        <strain evidence="3">dN 18-1</strain>
    </source>
</reference>
<feature type="region of interest" description="Disordered" evidence="1">
    <location>
        <begin position="1"/>
        <end position="28"/>
    </location>
</feature>
<evidence type="ECO:0000313" key="2">
    <source>
        <dbReference type="EMBL" id="MTD33428.1"/>
    </source>
</evidence>
<proteinExistence type="predicted"/>
<accession>A0A844GDY1</accession>
<evidence type="ECO:0000256" key="1">
    <source>
        <dbReference type="SAM" id="MobiDB-lite"/>
    </source>
</evidence>
<name>A0A844GDY1_9NEIS</name>
<keyword evidence="3" id="KW-1185">Reference proteome</keyword>
<dbReference type="RefSeq" id="WP_230370356.1">
    <property type="nucleotide sequence ID" value="NZ_WLYX01000001.1"/>
</dbReference>
<protein>
    <submittedName>
        <fullName evidence="2">Uncharacterized protein</fullName>
    </submittedName>
</protein>
<sequence length="88" mass="9596">MQISKVTSRPLDPQPLSAPPFDNQQPLSDARFRGKITRILVGFSSRPSSTAQIQSFPMKKIISKKTAQPDAKQVAGLSASNAPYVLTR</sequence>
<organism evidence="2 3">
    <name type="scientific">Paludibacterium denitrificans</name>
    <dbReference type="NCBI Taxonomy" id="2675226"/>
    <lineage>
        <taxon>Bacteria</taxon>
        <taxon>Pseudomonadati</taxon>
        <taxon>Pseudomonadota</taxon>
        <taxon>Betaproteobacteria</taxon>
        <taxon>Neisseriales</taxon>
        <taxon>Chromobacteriaceae</taxon>
        <taxon>Paludibacterium</taxon>
    </lineage>
</organism>